<evidence type="ECO:0000313" key="3">
    <source>
        <dbReference type="Proteomes" id="UP000014174"/>
    </source>
</evidence>
<protein>
    <recommendedName>
        <fullName evidence="1">Carboxymuconolactone decarboxylase-like domain-containing protein</fullName>
    </recommendedName>
</protein>
<dbReference type="PATRIC" id="fig|1150600.3.peg.2610"/>
<dbReference type="SUPFAM" id="SSF69118">
    <property type="entry name" value="AhpD-like"/>
    <property type="match status" value="1"/>
</dbReference>
<dbReference type="Pfam" id="PF02627">
    <property type="entry name" value="CMD"/>
    <property type="match status" value="1"/>
</dbReference>
<dbReference type="InterPro" id="IPR029032">
    <property type="entry name" value="AhpD-like"/>
</dbReference>
<dbReference type="EMBL" id="AQPN01000095">
    <property type="protein sequence ID" value="EOR94221.1"/>
    <property type="molecule type" value="Genomic_DNA"/>
</dbReference>
<name>R9GR90_9SPHI</name>
<dbReference type="AlphaFoldDB" id="R9GR90"/>
<sequence>MQDGLFLTFVLNKKQNMENSVTESRFDLNSVLPAAYNSLLEVEKFVHSAGINKIQLELLKIRASQINGCAFCLNMHIKDAIKYGEDVKRIFVLSAWQEAPNWFN</sequence>
<feature type="domain" description="Carboxymuconolactone decarboxylase-like" evidence="1">
    <location>
        <begin position="34"/>
        <end position="101"/>
    </location>
</feature>
<dbReference type="eggNOG" id="COG2128">
    <property type="taxonomic scope" value="Bacteria"/>
</dbReference>
<dbReference type="GO" id="GO:0051920">
    <property type="term" value="F:peroxiredoxin activity"/>
    <property type="evidence" value="ECO:0007669"/>
    <property type="project" value="InterPro"/>
</dbReference>
<evidence type="ECO:0000313" key="2">
    <source>
        <dbReference type="EMBL" id="EOR94221.1"/>
    </source>
</evidence>
<dbReference type="NCBIfam" id="TIGR00778">
    <property type="entry name" value="ahpD_dom"/>
    <property type="match status" value="1"/>
</dbReference>
<organism evidence="2 3">
    <name type="scientific">Arcticibacter svalbardensis MN12-7</name>
    <dbReference type="NCBI Taxonomy" id="1150600"/>
    <lineage>
        <taxon>Bacteria</taxon>
        <taxon>Pseudomonadati</taxon>
        <taxon>Bacteroidota</taxon>
        <taxon>Sphingobacteriia</taxon>
        <taxon>Sphingobacteriales</taxon>
        <taxon>Sphingobacteriaceae</taxon>
        <taxon>Arcticibacter</taxon>
    </lineage>
</organism>
<dbReference type="Gene3D" id="1.20.1290.10">
    <property type="entry name" value="AhpD-like"/>
    <property type="match status" value="1"/>
</dbReference>
<dbReference type="Proteomes" id="UP000014174">
    <property type="component" value="Unassembled WGS sequence"/>
</dbReference>
<dbReference type="InterPro" id="IPR004675">
    <property type="entry name" value="AhpD_core"/>
</dbReference>
<gene>
    <name evidence="2" type="ORF">ADIARSV_2637</name>
</gene>
<proteinExistence type="predicted"/>
<evidence type="ECO:0000259" key="1">
    <source>
        <dbReference type="Pfam" id="PF02627"/>
    </source>
</evidence>
<reference evidence="2 3" key="1">
    <citation type="journal article" date="2013" name="Genome Announc.">
        <title>Draft Genome Sequence of Arcticibacter svalbardensis Strain MN12-7T, a Member of the Family Sphingobacteriaceae Isolated from an Arctic Soil Sample.</title>
        <authorList>
            <person name="Shivaji S."/>
            <person name="Ara S."/>
            <person name="Prasad S."/>
            <person name="Manasa B.P."/>
            <person name="Begum Z."/>
            <person name="Singh A."/>
            <person name="Kumar Pinnaka A."/>
        </authorList>
    </citation>
    <scope>NUCLEOTIDE SEQUENCE [LARGE SCALE GENOMIC DNA]</scope>
    <source>
        <strain evidence="2 3">MN12-7</strain>
    </source>
</reference>
<comment type="caution">
    <text evidence="2">The sequence shown here is derived from an EMBL/GenBank/DDBJ whole genome shotgun (WGS) entry which is preliminary data.</text>
</comment>
<accession>R9GR90</accession>
<dbReference type="InterPro" id="IPR003779">
    <property type="entry name" value="CMD-like"/>
</dbReference>
<keyword evidence="3" id="KW-1185">Reference proteome</keyword>
<dbReference type="STRING" id="1150600.ADIARSV_2637"/>